<keyword evidence="7 10" id="KW-0472">Membrane</keyword>
<dbReference type="SUPFAM" id="SSF49348">
    <property type="entry name" value="Clathrin adaptor appendage domain"/>
    <property type="match status" value="1"/>
</dbReference>
<comment type="similarity">
    <text evidence="3 10">Belongs to the adaptor complexes large subunit family.</text>
</comment>
<evidence type="ECO:0000256" key="3">
    <source>
        <dbReference type="ARBA" id="ARBA00006613"/>
    </source>
</evidence>
<dbReference type="Pfam" id="PF02883">
    <property type="entry name" value="Alpha_adaptinC2"/>
    <property type="match status" value="1"/>
</dbReference>
<evidence type="ECO:0000313" key="12">
    <source>
        <dbReference type="Ensembl" id="ENSCINP00000016410.3"/>
    </source>
</evidence>
<dbReference type="InterPro" id="IPR002553">
    <property type="entry name" value="Clathrin/coatomer_adapt-like_N"/>
</dbReference>
<dbReference type="InterPro" id="IPR050840">
    <property type="entry name" value="Adaptor_Complx_Large_Subunit"/>
</dbReference>
<name>F6SSP0_CIOIN</name>
<dbReference type="Pfam" id="PF01602">
    <property type="entry name" value="Adaptin_N"/>
    <property type="match status" value="1"/>
</dbReference>
<dbReference type="AlphaFoldDB" id="F6SSP0"/>
<keyword evidence="13" id="KW-1185">Reference proteome</keyword>
<dbReference type="FunCoup" id="F6SSP0">
    <property type="interactions" value="951"/>
</dbReference>
<dbReference type="InterPro" id="IPR017107">
    <property type="entry name" value="AP1_complex_gsu"/>
</dbReference>
<dbReference type="InterPro" id="IPR008152">
    <property type="entry name" value="Clathrin_a/b/g-adaptin_app_Ig"/>
</dbReference>
<evidence type="ECO:0000256" key="6">
    <source>
        <dbReference type="ARBA" id="ARBA00023034"/>
    </source>
</evidence>
<dbReference type="FunFam" id="1.25.10.10:FF:000030">
    <property type="entry name" value="AP-1 complex subunit gamma"/>
    <property type="match status" value="1"/>
</dbReference>
<protein>
    <recommendedName>
        <fullName evidence="10">AP-1 complex subunit gamma</fullName>
    </recommendedName>
</protein>
<dbReference type="Gene3D" id="2.60.40.1230">
    <property type="match status" value="1"/>
</dbReference>
<dbReference type="InterPro" id="IPR008153">
    <property type="entry name" value="GAE_dom"/>
</dbReference>
<evidence type="ECO:0000256" key="9">
    <source>
        <dbReference type="ARBA" id="ARBA00029433"/>
    </source>
</evidence>
<keyword evidence="4 10" id="KW-0813">Transport</keyword>
<evidence type="ECO:0000256" key="4">
    <source>
        <dbReference type="ARBA" id="ARBA00022448"/>
    </source>
</evidence>
<dbReference type="InterPro" id="IPR016024">
    <property type="entry name" value="ARM-type_fold"/>
</dbReference>
<dbReference type="Gene3D" id="1.25.10.10">
    <property type="entry name" value="Leucine-rich Repeat Variant"/>
    <property type="match status" value="1"/>
</dbReference>
<dbReference type="GeneTree" id="ENSGT00950000182838"/>
<evidence type="ECO:0000256" key="2">
    <source>
        <dbReference type="ARBA" id="ARBA00004555"/>
    </source>
</evidence>
<dbReference type="Ensembl" id="ENSCINT00000016410.3">
    <property type="protein sequence ID" value="ENSCINP00000016410.3"/>
    <property type="gene ID" value="ENSCING00000008017.3"/>
</dbReference>
<keyword evidence="8 10" id="KW-0968">Cytoplasmic vesicle</keyword>
<dbReference type="STRING" id="7719.ENSCINP00000016410"/>
<dbReference type="GO" id="GO:0006886">
    <property type="term" value="P:intracellular protein transport"/>
    <property type="evidence" value="ECO:0007669"/>
    <property type="project" value="UniProtKB-UniRule"/>
</dbReference>
<evidence type="ECO:0000256" key="10">
    <source>
        <dbReference type="PIRNR" id="PIRNR037094"/>
    </source>
</evidence>
<dbReference type="SUPFAM" id="SSF48371">
    <property type="entry name" value="ARM repeat"/>
    <property type="match status" value="1"/>
</dbReference>
<sequence length="888" mass="99465">KFKMPVPNRLRDLIRNIRSCKTAADERAIIQKECADIRNGFREEDSVFRCRNVAKVLYIYMLGYPAHFGQLEALKLIVSGRFTDKRIGYLGAMLLVDEYREVHLLMTNSLKNDMDNPSQYVQSLALCTLGNVCSTEMARDLTSDVERLLKTANAYVKKKAILCACRIVRKVPEMMENFIPLTKPLLADKNHGVMLTAVALITECCRKNPQVRANFKKLVPTLVRILKNLIMSGYSPEHDVNGISDPFLQVRILRLLRILGQNDSETSETMNDILAQVATNTETSKNVGNAILYETVLTIMDIKSESGLRVLAVNILGRFLLNNDKNIRYVALNSLLRTVHTDMTAVQRHRTTVLDCLKDPDPSILRRAMELCFALVNHSNVRGTMRELLSFLSRCPLDFKSDCSSGIFTAAEKYTPNARWHIDTMLKVLTTAGNYVRDDAVPNLIHLLSANDKMHAYSAQQLYKAMLDVDDMSVQPLTQVACWCLGEHGDELVSGSNVEDEPINVNESDVLNLLDKALKSSLTNPVTKSYAINAVMKLSTRFSGYNSQAQQIVSIHSTSHDMEVQQRSVEYNVLFNQHDNLRPGLLEHMPQFEKQVTTTNGEEGGEQLESQTVESVQQPASVAQPEPQQDIIQSNVDLLLDLVDFGSSNNNQQQQQQAAPVVPSNDINSLLDLGFSMQPQTTQPAPPAVNGFNNQPNVNNLMGGSLLDGFQSPAPVINNMQSMFYWPLIHPAACMQVISKFSTCHLYSEPTFYYYQNNLKIICNISCTTEPVITGVTAFEKSGLLIKFQFERDGNILNVMLSASNSNAQDLNEFIFQAAVPKSLQLQMLPPSGNLVGMNNSNVLTQTIKLNNPNKAQPRLRMRISYNYQGQSVQEMGEFNDFPPATWQ</sequence>
<organism evidence="12 13">
    <name type="scientific">Ciona intestinalis</name>
    <name type="common">Transparent sea squirt</name>
    <name type="synonym">Ascidia intestinalis</name>
    <dbReference type="NCBI Taxonomy" id="7719"/>
    <lineage>
        <taxon>Eukaryota</taxon>
        <taxon>Metazoa</taxon>
        <taxon>Chordata</taxon>
        <taxon>Tunicata</taxon>
        <taxon>Ascidiacea</taxon>
        <taxon>Phlebobranchia</taxon>
        <taxon>Cionidae</taxon>
        <taxon>Ciona</taxon>
    </lineage>
</organism>
<gene>
    <name evidence="12" type="primary">LOC100176522</name>
</gene>
<evidence type="ECO:0000256" key="5">
    <source>
        <dbReference type="ARBA" id="ARBA00022927"/>
    </source>
</evidence>
<dbReference type="OMA" id="XYAPSKR"/>
<dbReference type="PROSITE" id="PS50180">
    <property type="entry name" value="GAE"/>
    <property type="match status" value="1"/>
</dbReference>
<dbReference type="PANTHER" id="PTHR22780">
    <property type="entry name" value="ADAPTIN, ALPHA/GAMMA/EPSILON"/>
    <property type="match status" value="1"/>
</dbReference>
<reference evidence="12" key="3">
    <citation type="submission" date="2025-09" db="UniProtKB">
        <authorList>
            <consortium name="Ensembl"/>
        </authorList>
    </citation>
    <scope>IDENTIFICATION</scope>
</reference>
<feature type="domain" description="GAE" evidence="11">
    <location>
        <begin position="771"/>
        <end position="883"/>
    </location>
</feature>
<evidence type="ECO:0000313" key="13">
    <source>
        <dbReference type="Proteomes" id="UP000008144"/>
    </source>
</evidence>
<keyword evidence="5 10" id="KW-0653">Protein transport</keyword>
<dbReference type="PIRSF" id="PIRSF037094">
    <property type="entry name" value="AP1_complex_gamma"/>
    <property type="match status" value="1"/>
</dbReference>
<dbReference type="HOGENOM" id="CLU_003824_0_0_1"/>
<dbReference type="InterPro" id="IPR011989">
    <property type="entry name" value="ARM-like"/>
</dbReference>
<reference evidence="13" key="1">
    <citation type="journal article" date="2002" name="Science">
        <title>The draft genome of Ciona intestinalis: insights into chordate and vertebrate origins.</title>
        <authorList>
            <person name="Dehal P."/>
            <person name="Satou Y."/>
            <person name="Campbell R.K."/>
            <person name="Chapman J."/>
            <person name="Degnan B."/>
            <person name="De Tomaso A."/>
            <person name="Davidson B."/>
            <person name="Di Gregorio A."/>
            <person name="Gelpke M."/>
            <person name="Goodstein D.M."/>
            <person name="Harafuji N."/>
            <person name="Hastings K.E."/>
            <person name="Ho I."/>
            <person name="Hotta K."/>
            <person name="Huang W."/>
            <person name="Kawashima T."/>
            <person name="Lemaire P."/>
            <person name="Martinez D."/>
            <person name="Meinertzhagen I.A."/>
            <person name="Necula S."/>
            <person name="Nonaka M."/>
            <person name="Putnam N."/>
            <person name="Rash S."/>
            <person name="Saiga H."/>
            <person name="Satake M."/>
            <person name="Terry A."/>
            <person name="Yamada L."/>
            <person name="Wang H.G."/>
            <person name="Awazu S."/>
            <person name="Azumi K."/>
            <person name="Boore J."/>
            <person name="Branno M."/>
            <person name="Chin-Bow S."/>
            <person name="DeSantis R."/>
            <person name="Doyle S."/>
            <person name="Francino P."/>
            <person name="Keys D.N."/>
            <person name="Haga S."/>
            <person name="Hayashi H."/>
            <person name="Hino K."/>
            <person name="Imai K.S."/>
            <person name="Inaba K."/>
            <person name="Kano S."/>
            <person name="Kobayashi K."/>
            <person name="Kobayashi M."/>
            <person name="Lee B.I."/>
            <person name="Makabe K.W."/>
            <person name="Manohar C."/>
            <person name="Matassi G."/>
            <person name="Medina M."/>
            <person name="Mochizuki Y."/>
            <person name="Mount S."/>
            <person name="Morishita T."/>
            <person name="Miura S."/>
            <person name="Nakayama A."/>
            <person name="Nishizaka S."/>
            <person name="Nomoto H."/>
            <person name="Ohta F."/>
            <person name="Oishi K."/>
            <person name="Rigoutsos I."/>
            <person name="Sano M."/>
            <person name="Sasaki A."/>
            <person name="Sasakura Y."/>
            <person name="Shoguchi E."/>
            <person name="Shin-i T."/>
            <person name="Spagnuolo A."/>
            <person name="Stainier D."/>
            <person name="Suzuki M.M."/>
            <person name="Tassy O."/>
            <person name="Takatori N."/>
            <person name="Tokuoka M."/>
            <person name="Yagi K."/>
            <person name="Yoshizaki F."/>
            <person name="Wada S."/>
            <person name="Zhang C."/>
            <person name="Hyatt P.D."/>
            <person name="Larimer F."/>
            <person name="Detter C."/>
            <person name="Doggett N."/>
            <person name="Glavina T."/>
            <person name="Hawkins T."/>
            <person name="Richardson P."/>
            <person name="Lucas S."/>
            <person name="Kohara Y."/>
            <person name="Levine M."/>
            <person name="Satoh N."/>
            <person name="Rokhsar D.S."/>
        </authorList>
    </citation>
    <scope>NUCLEOTIDE SEQUENCE [LARGE SCALE GENOMIC DNA]</scope>
</reference>
<dbReference type="GO" id="GO:0006896">
    <property type="term" value="P:Golgi to vacuole transport"/>
    <property type="evidence" value="ECO:0000318"/>
    <property type="project" value="GO_Central"/>
</dbReference>
<dbReference type="InParanoid" id="F6SSP0"/>
<dbReference type="Proteomes" id="UP000008144">
    <property type="component" value="Unassembled WGS sequence"/>
</dbReference>
<evidence type="ECO:0000259" key="11">
    <source>
        <dbReference type="PROSITE" id="PS50180"/>
    </source>
</evidence>
<accession>F6SSP0</accession>
<reference evidence="12" key="2">
    <citation type="submission" date="2025-08" db="UniProtKB">
        <authorList>
            <consortium name="Ensembl"/>
        </authorList>
    </citation>
    <scope>IDENTIFICATION</scope>
</reference>
<keyword evidence="6 10" id="KW-0333">Golgi apparatus</keyword>
<evidence type="ECO:0000256" key="7">
    <source>
        <dbReference type="ARBA" id="ARBA00023136"/>
    </source>
</evidence>
<dbReference type="GO" id="GO:0035615">
    <property type="term" value="F:clathrin adaptor activity"/>
    <property type="evidence" value="ECO:0000318"/>
    <property type="project" value="GO_Central"/>
</dbReference>
<proteinExistence type="inferred from homology"/>
<evidence type="ECO:0000256" key="8">
    <source>
        <dbReference type="ARBA" id="ARBA00023329"/>
    </source>
</evidence>
<dbReference type="InterPro" id="IPR013041">
    <property type="entry name" value="Clathrin_app_Ig-like_sf"/>
</dbReference>
<comment type="subcellular location">
    <subcellularLocation>
        <location evidence="1">Cytoplasmic vesicle membrane</location>
    </subcellularLocation>
    <subcellularLocation>
        <location evidence="9">Endomembrane system</location>
        <topology evidence="9">Peripheral membrane protein</topology>
        <orientation evidence="9">Cytoplasmic side</orientation>
    </subcellularLocation>
    <subcellularLocation>
        <location evidence="2">Golgi apparatus</location>
    </subcellularLocation>
</comment>
<evidence type="ECO:0000256" key="1">
    <source>
        <dbReference type="ARBA" id="ARBA00004156"/>
    </source>
</evidence>
<dbReference type="SMART" id="SM00809">
    <property type="entry name" value="Alpha_adaptinC2"/>
    <property type="match status" value="1"/>
</dbReference>
<dbReference type="GO" id="GO:0030121">
    <property type="term" value="C:AP-1 adaptor complex"/>
    <property type="evidence" value="ECO:0000318"/>
    <property type="project" value="GO_Central"/>
</dbReference>